<gene>
    <name evidence="2" type="ORF">LTR77_010266</name>
</gene>
<keyword evidence="3" id="KW-1185">Reference proteome</keyword>
<sequence length="198" mass="21799">MLNTRALGEVFKKHSDDRLYKRWYLMTPNGTLLAYRQPADISDLRMNTAKAAIVWQEHQTPQRSESATEDDTTKASMPTLLRTLTVEAESGNTIIRKIQPQMLLVLEGGVPPRKRTFEPRVTPEGPGDAPYPTGAAQQADSTLNSSASSVAESTKSSVVPGGVLGLQRRKLDVLAAMIAQSFEQTAFRMPDEGSTKYF</sequence>
<feature type="compositionally biased region" description="Low complexity" evidence="1">
    <location>
        <begin position="139"/>
        <end position="157"/>
    </location>
</feature>
<dbReference type="GeneID" id="89931595"/>
<evidence type="ECO:0000313" key="2">
    <source>
        <dbReference type="EMBL" id="KAK5163872.1"/>
    </source>
</evidence>
<reference evidence="2 3" key="1">
    <citation type="submission" date="2023-08" db="EMBL/GenBank/DDBJ databases">
        <title>Black Yeasts Isolated from many extreme environments.</title>
        <authorList>
            <person name="Coleine C."/>
            <person name="Stajich J.E."/>
            <person name="Selbmann L."/>
        </authorList>
    </citation>
    <scope>NUCLEOTIDE SEQUENCE [LARGE SCALE GENOMIC DNA]</scope>
    <source>
        <strain evidence="2 3">CCFEE 5935</strain>
    </source>
</reference>
<dbReference type="RefSeq" id="XP_064654236.1">
    <property type="nucleotide sequence ID" value="XM_064807489.1"/>
</dbReference>
<protein>
    <recommendedName>
        <fullName evidence="4">PH domain-containing protein</fullName>
    </recommendedName>
</protein>
<dbReference type="Gene3D" id="3.30.450.30">
    <property type="entry name" value="Dynein light chain 2a, cytoplasmic"/>
    <property type="match status" value="1"/>
</dbReference>
<proteinExistence type="predicted"/>
<comment type="caution">
    <text evidence="2">The sequence shown here is derived from an EMBL/GenBank/DDBJ whole genome shotgun (WGS) entry which is preliminary data.</text>
</comment>
<evidence type="ECO:0000256" key="1">
    <source>
        <dbReference type="SAM" id="MobiDB-lite"/>
    </source>
</evidence>
<dbReference type="AlphaFoldDB" id="A0AAV9NZA7"/>
<organism evidence="2 3">
    <name type="scientific">Saxophila tyrrhenica</name>
    <dbReference type="NCBI Taxonomy" id="1690608"/>
    <lineage>
        <taxon>Eukaryota</taxon>
        <taxon>Fungi</taxon>
        <taxon>Dikarya</taxon>
        <taxon>Ascomycota</taxon>
        <taxon>Pezizomycotina</taxon>
        <taxon>Dothideomycetes</taxon>
        <taxon>Dothideomycetidae</taxon>
        <taxon>Mycosphaerellales</taxon>
        <taxon>Extremaceae</taxon>
        <taxon>Saxophila</taxon>
    </lineage>
</organism>
<feature type="region of interest" description="Disordered" evidence="1">
    <location>
        <begin position="114"/>
        <end position="157"/>
    </location>
</feature>
<name>A0AAV9NZA7_9PEZI</name>
<evidence type="ECO:0008006" key="4">
    <source>
        <dbReference type="Google" id="ProtNLM"/>
    </source>
</evidence>
<dbReference type="EMBL" id="JAVRRT010000022">
    <property type="protein sequence ID" value="KAK5163872.1"/>
    <property type="molecule type" value="Genomic_DNA"/>
</dbReference>
<evidence type="ECO:0000313" key="3">
    <source>
        <dbReference type="Proteomes" id="UP001337655"/>
    </source>
</evidence>
<accession>A0AAV9NZA7</accession>
<dbReference type="Proteomes" id="UP001337655">
    <property type="component" value="Unassembled WGS sequence"/>
</dbReference>